<dbReference type="AlphaFoldDB" id="A0A2W7MSQ6"/>
<sequence>MKNVVLKNFRNWTALIVQDDTPGRDSLARTLVNLGLVVRFALPRVTEAGEFTGVDIAFIDLDEAEGAVFDAAAAAGIPMIALVGSETPSRLGKAVRARITSHIQKPVRSSGVFTALFLAANENMRRAEITKEEATLKRRLAGRRTLVRAILTLMTRWGIDDQEAYGRLRRDAMEKRLTIEDVARAVLEPAEDEADPIDRLPDGTGGITKGPVRGLSIRGDQE</sequence>
<dbReference type="InterPro" id="IPR008327">
    <property type="entry name" value="Sig_transdc_resp-reg_antiterm"/>
</dbReference>
<keyword evidence="4" id="KW-1185">Reference proteome</keyword>
<dbReference type="Pfam" id="PF21332">
    <property type="entry name" value="AmiR_N"/>
    <property type="match status" value="1"/>
</dbReference>
<dbReference type="InterPro" id="IPR005561">
    <property type="entry name" value="ANTAR"/>
</dbReference>
<dbReference type="Proteomes" id="UP000248916">
    <property type="component" value="Unassembled WGS sequence"/>
</dbReference>
<dbReference type="GO" id="GO:0003723">
    <property type="term" value="F:RNA binding"/>
    <property type="evidence" value="ECO:0007669"/>
    <property type="project" value="InterPro"/>
</dbReference>
<comment type="caution">
    <text evidence="3">The sequence shown here is derived from an EMBL/GenBank/DDBJ whole genome shotgun (WGS) entry which is preliminary data.</text>
</comment>
<dbReference type="Pfam" id="PF03861">
    <property type="entry name" value="ANTAR"/>
    <property type="match status" value="1"/>
</dbReference>
<dbReference type="EMBL" id="QKZL01000043">
    <property type="protein sequence ID" value="PZX10583.1"/>
    <property type="molecule type" value="Genomic_DNA"/>
</dbReference>
<dbReference type="SMART" id="SM01012">
    <property type="entry name" value="ANTAR"/>
    <property type="match status" value="1"/>
</dbReference>
<dbReference type="Gene3D" id="1.10.10.10">
    <property type="entry name" value="Winged helix-like DNA-binding domain superfamily/Winged helix DNA-binding domain"/>
    <property type="match status" value="1"/>
</dbReference>
<gene>
    <name evidence="3" type="ORF">LX81_04177</name>
</gene>
<evidence type="ECO:0000313" key="4">
    <source>
        <dbReference type="Proteomes" id="UP000248916"/>
    </source>
</evidence>
<proteinExistence type="predicted"/>
<feature type="domain" description="ANTAR" evidence="2">
    <location>
        <begin position="126"/>
        <end position="187"/>
    </location>
</feature>
<reference evidence="3 4" key="1">
    <citation type="submission" date="2018-06" db="EMBL/GenBank/DDBJ databases">
        <title>Genomic Encyclopedia of Archaeal and Bacterial Type Strains, Phase II (KMG-II): from individual species to whole genera.</title>
        <authorList>
            <person name="Goeker M."/>
        </authorList>
    </citation>
    <scope>NUCLEOTIDE SEQUENCE [LARGE SCALE GENOMIC DNA]</scope>
    <source>
        <strain evidence="3 4">DSM 22009</strain>
    </source>
</reference>
<dbReference type="InterPro" id="IPR049021">
    <property type="entry name" value="AmiR_N"/>
</dbReference>
<name>A0A2W7MSQ6_9RHOB</name>
<evidence type="ECO:0000259" key="2">
    <source>
        <dbReference type="PROSITE" id="PS50921"/>
    </source>
</evidence>
<dbReference type="SUPFAM" id="SSF52172">
    <property type="entry name" value="CheY-like"/>
    <property type="match status" value="1"/>
</dbReference>
<dbReference type="OrthoDB" id="6159164at2"/>
<dbReference type="RefSeq" id="WP_111539142.1">
    <property type="nucleotide sequence ID" value="NZ_QKZL01000043.1"/>
</dbReference>
<accession>A0A2W7MSQ6</accession>
<feature type="region of interest" description="Disordered" evidence="1">
    <location>
        <begin position="193"/>
        <end position="222"/>
    </location>
</feature>
<evidence type="ECO:0000313" key="3">
    <source>
        <dbReference type="EMBL" id="PZX10583.1"/>
    </source>
</evidence>
<organism evidence="3 4">
    <name type="scientific">Palleronia aestuarii</name>
    <dbReference type="NCBI Taxonomy" id="568105"/>
    <lineage>
        <taxon>Bacteria</taxon>
        <taxon>Pseudomonadati</taxon>
        <taxon>Pseudomonadota</taxon>
        <taxon>Alphaproteobacteria</taxon>
        <taxon>Rhodobacterales</taxon>
        <taxon>Roseobacteraceae</taxon>
        <taxon>Palleronia</taxon>
    </lineage>
</organism>
<dbReference type="PIRSF" id="PIRSF036382">
    <property type="entry name" value="RR_antiterm"/>
    <property type="match status" value="1"/>
</dbReference>
<evidence type="ECO:0000256" key="1">
    <source>
        <dbReference type="SAM" id="MobiDB-lite"/>
    </source>
</evidence>
<dbReference type="InterPro" id="IPR036388">
    <property type="entry name" value="WH-like_DNA-bd_sf"/>
</dbReference>
<dbReference type="PROSITE" id="PS50921">
    <property type="entry name" value="ANTAR"/>
    <property type="match status" value="1"/>
</dbReference>
<protein>
    <submittedName>
        <fullName evidence="3">AmiR/NasT family two-component response regulator</fullName>
    </submittedName>
</protein>
<dbReference type="Gene3D" id="3.40.50.2300">
    <property type="match status" value="1"/>
</dbReference>
<dbReference type="InterPro" id="IPR011006">
    <property type="entry name" value="CheY-like_superfamily"/>
</dbReference>